<dbReference type="Pfam" id="PF03950">
    <property type="entry name" value="tRNA-synt_1c_C"/>
    <property type="match status" value="1"/>
</dbReference>
<keyword evidence="15" id="KW-1185">Reference proteome</keyword>
<dbReference type="InterPro" id="IPR020059">
    <property type="entry name" value="Glu/Gln-tRNA-synth_Ib_codon-bd"/>
</dbReference>
<dbReference type="PRINTS" id="PR00987">
    <property type="entry name" value="TRNASYNTHGLU"/>
</dbReference>
<dbReference type="RefSeq" id="XP_025345341.1">
    <property type="nucleotide sequence ID" value="XM_025493402.1"/>
</dbReference>
<evidence type="ECO:0000313" key="15">
    <source>
        <dbReference type="Proteomes" id="UP000245942"/>
    </source>
</evidence>
<feature type="region of interest" description="Disordered" evidence="10">
    <location>
        <begin position="196"/>
        <end position="219"/>
    </location>
</feature>
<dbReference type="EC" id="6.1.1.18" evidence="2"/>
<dbReference type="Pfam" id="PF04558">
    <property type="entry name" value="tRNA_synt_1c_R1"/>
    <property type="match status" value="1"/>
</dbReference>
<dbReference type="GO" id="GO:0005829">
    <property type="term" value="C:cytosol"/>
    <property type="evidence" value="ECO:0007669"/>
    <property type="project" value="TreeGrafter"/>
</dbReference>
<dbReference type="Gene3D" id="3.40.50.620">
    <property type="entry name" value="HUPs"/>
    <property type="match status" value="1"/>
</dbReference>
<dbReference type="PANTHER" id="PTHR43097">
    <property type="entry name" value="GLUTAMINE-TRNA LIGASE"/>
    <property type="match status" value="1"/>
</dbReference>
<dbReference type="STRING" id="1684307.A0A316U102"/>
<dbReference type="GO" id="GO:0005524">
    <property type="term" value="F:ATP binding"/>
    <property type="evidence" value="ECO:0007669"/>
    <property type="project" value="UniProtKB-KW"/>
</dbReference>
<dbReference type="InterPro" id="IPR000924">
    <property type="entry name" value="Glu/Gln-tRNA-synth"/>
</dbReference>
<dbReference type="InterPro" id="IPR011035">
    <property type="entry name" value="Ribosomal_bL25/Gln-tRNA_synth"/>
</dbReference>
<evidence type="ECO:0000313" key="14">
    <source>
        <dbReference type="EMBL" id="PWN18181.1"/>
    </source>
</evidence>
<evidence type="ECO:0000256" key="6">
    <source>
        <dbReference type="ARBA" id="ARBA00022917"/>
    </source>
</evidence>
<dbReference type="Gene3D" id="1.10.10.2420">
    <property type="match status" value="1"/>
</dbReference>
<dbReference type="InterPro" id="IPR050132">
    <property type="entry name" value="Gln/Glu-tRNA_Ligase"/>
</dbReference>
<evidence type="ECO:0000259" key="12">
    <source>
        <dbReference type="Pfam" id="PF03950"/>
    </source>
</evidence>
<dbReference type="SUPFAM" id="SSF52374">
    <property type="entry name" value="Nucleotidylyl transferase"/>
    <property type="match status" value="1"/>
</dbReference>
<keyword evidence="5 9" id="KW-0067">ATP-binding</keyword>
<dbReference type="InterPro" id="IPR020058">
    <property type="entry name" value="Glu/Gln-tRNA-synth_Ib_cat-dom"/>
</dbReference>
<dbReference type="InterPro" id="IPR001412">
    <property type="entry name" value="aa-tRNA-synth_I_CS"/>
</dbReference>
<name>A0A316U102_9BASI</name>
<keyword evidence="6 9" id="KW-0648">Protein biosynthesis</keyword>
<evidence type="ECO:0000256" key="8">
    <source>
        <dbReference type="ARBA" id="ARBA00048270"/>
    </source>
</evidence>
<keyword evidence="7 9" id="KW-0030">Aminoacyl-tRNA synthetase</keyword>
<dbReference type="InterPro" id="IPR042559">
    <property type="entry name" value="Gln-tRNA-synth_Ib_RNA-bd_N_2"/>
</dbReference>
<dbReference type="Proteomes" id="UP000245942">
    <property type="component" value="Unassembled WGS sequence"/>
</dbReference>
<sequence>MPPKVDLNDPAIKELLDTFATVSITGSKATETLKNRKQADAIAALINRNALAHKNLDAKQGAFVVTIASSNIPDDKKDYAVSRALSGALDTDDRVKAAVKYLGTLGDQPVEEGTFDQECGVGVTVTREQVEEVVRQYLVSNKDKLAAKGRPLVGPVLGSLRGVKELRWANTADVKTSAEEEIERIWPKSQYQQDVAANATASSSSSSKPAKPAKESSADIDPDAMFKEGFLSRLHAPGGNPQVDPALKDQHLESTKSRVFTRFPPEPNGFLHIGHTKAIAIDFGYARYHDGLCYLRFDDTNPEAEEGVYFDSILETVRWLGYEPWKITYSSDYFQQLYELAVKLIQAGKAYVDHSTAEEIRQERGGEERGPRKASRYRDRPIEESLKEFEDMKNGKYKKGTVTLRMKQDLLNSGNPQMWDLIAYRVLDTPHHRTGSTWKIYPTYDFTHCLVDSFENISHSLCTTEFILSRESYEWLCDAVQVYKPRQYEFGRLNLEGTITSKRKIRALVEGKYVKDWDDPRLFTVIAIRRRGVPPGAILSFVNQLGVSTSVSQIYSSRLDQSIRQYLETSTPRLMMLLDPVPVILENVPEDHLTFIEKPLHPKVPALGTNKVPFSRKLYIDASDFRIHDDPDYFRLAPGKSVGLFQAPFPITCTGYEVDERSGRVTSVKARYEDPSMGGNKLEKAQLKKISYIQWIGEDAQNGSSPVRIEEARIFHPLFKVDNPAGQDDFLKHVDPESLEVHKGAMIETGIWDVAKNSLLQARKEAEERTKKSRDERVKMSERGGKDVIRMPSGCTPLNTADTGKGAPEGTVEQLIGYECVRFQAMRVAYFALDKETVGAALEEWLKGGDRKGSDYVQGTKLILNRIVSLKEDTGKRAA</sequence>
<dbReference type="PANTHER" id="PTHR43097:SF4">
    <property type="entry name" value="GLUTAMINE--TRNA LIGASE"/>
    <property type="match status" value="1"/>
</dbReference>
<dbReference type="Gene3D" id="1.10.8.1290">
    <property type="entry name" value="Glutaminyl-tRNA synthetase, non-specific RNA binding region part 1, domain 1"/>
    <property type="match status" value="1"/>
</dbReference>
<evidence type="ECO:0000256" key="2">
    <source>
        <dbReference type="ARBA" id="ARBA00012836"/>
    </source>
</evidence>
<feature type="compositionally biased region" description="Low complexity" evidence="10">
    <location>
        <begin position="196"/>
        <end position="210"/>
    </location>
</feature>
<feature type="region of interest" description="Disordered" evidence="10">
    <location>
        <begin position="765"/>
        <end position="806"/>
    </location>
</feature>
<dbReference type="InterPro" id="IPR007639">
    <property type="entry name" value="Gln-tRNA-synth_Ib_RNA-bd_N"/>
</dbReference>
<keyword evidence="4 9" id="KW-0547">Nucleotide-binding</keyword>
<protein>
    <recommendedName>
        <fullName evidence="2">glutamine--tRNA ligase</fullName>
        <ecNumber evidence="2">6.1.1.18</ecNumber>
    </recommendedName>
</protein>
<dbReference type="GeneID" id="37015136"/>
<dbReference type="InterPro" id="IPR020056">
    <property type="entry name" value="Rbsml_bL25/Gln-tRNA_synth_N"/>
</dbReference>
<dbReference type="Pfam" id="PF00749">
    <property type="entry name" value="tRNA-synt_1c"/>
    <property type="match status" value="1"/>
</dbReference>
<reference evidence="14 15" key="1">
    <citation type="journal article" date="2018" name="Mol. Biol. Evol.">
        <title>Broad Genomic Sampling Reveals a Smut Pathogenic Ancestry of the Fungal Clade Ustilaginomycotina.</title>
        <authorList>
            <person name="Kijpornyongpan T."/>
            <person name="Mondo S.J."/>
            <person name="Barry K."/>
            <person name="Sandor L."/>
            <person name="Lee J."/>
            <person name="Lipzen A."/>
            <person name="Pangilinan J."/>
            <person name="LaButti K."/>
            <person name="Hainaut M."/>
            <person name="Henrissat B."/>
            <person name="Grigoriev I.V."/>
            <person name="Spatafora J.W."/>
            <person name="Aime M.C."/>
        </authorList>
    </citation>
    <scope>NUCLEOTIDE SEQUENCE [LARGE SCALE GENOMIC DNA]</scope>
    <source>
        <strain evidence="14 15">MCA 4718</strain>
    </source>
</reference>
<evidence type="ECO:0000259" key="11">
    <source>
        <dbReference type="Pfam" id="PF00749"/>
    </source>
</evidence>
<comment type="catalytic activity">
    <reaction evidence="8">
        <text>tRNA(Gln) + L-glutamine + ATP = L-glutaminyl-tRNA(Gln) + AMP + diphosphate</text>
        <dbReference type="Rhea" id="RHEA:20121"/>
        <dbReference type="Rhea" id="RHEA-COMP:9662"/>
        <dbReference type="Rhea" id="RHEA-COMP:9681"/>
        <dbReference type="ChEBI" id="CHEBI:30616"/>
        <dbReference type="ChEBI" id="CHEBI:33019"/>
        <dbReference type="ChEBI" id="CHEBI:58359"/>
        <dbReference type="ChEBI" id="CHEBI:78442"/>
        <dbReference type="ChEBI" id="CHEBI:78521"/>
        <dbReference type="ChEBI" id="CHEBI:456215"/>
        <dbReference type="EC" id="6.1.1.18"/>
    </reaction>
</comment>
<dbReference type="GO" id="GO:0004819">
    <property type="term" value="F:glutamine-tRNA ligase activity"/>
    <property type="evidence" value="ECO:0007669"/>
    <property type="project" value="UniProtKB-EC"/>
</dbReference>
<feature type="domain" description="Glutamyl/glutaminyl-tRNA synthetase class Ib anti-codon binding" evidence="12">
    <location>
        <begin position="572"/>
        <end position="673"/>
    </location>
</feature>
<feature type="region of interest" description="Disordered" evidence="10">
    <location>
        <begin position="356"/>
        <end position="378"/>
    </location>
</feature>
<dbReference type="SUPFAM" id="SSF50715">
    <property type="entry name" value="Ribosomal protein L25-like"/>
    <property type="match status" value="1"/>
</dbReference>
<comment type="similarity">
    <text evidence="1 9">Belongs to the class-I aminoacyl-tRNA synthetase family.</text>
</comment>
<feature type="compositionally biased region" description="Basic and acidic residues" evidence="10">
    <location>
        <begin position="765"/>
        <end position="789"/>
    </location>
</feature>
<evidence type="ECO:0000259" key="13">
    <source>
        <dbReference type="Pfam" id="PF04558"/>
    </source>
</evidence>
<dbReference type="InterPro" id="IPR042558">
    <property type="entry name" value="Gln-tRNA-synth_Ib_RNA-bd_N_1"/>
</dbReference>
<dbReference type="FunFam" id="2.40.240.10:FF:000007">
    <property type="entry name" value="Glutamine--tRNA ligase"/>
    <property type="match status" value="1"/>
</dbReference>
<proteinExistence type="inferred from homology"/>
<keyword evidence="3 9" id="KW-0436">Ligase</keyword>
<evidence type="ECO:0000256" key="1">
    <source>
        <dbReference type="ARBA" id="ARBA00005594"/>
    </source>
</evidence>
<dbReference type="GO" id="GO:0006425">
    <property type="term" value="P:glutaminyl-tRNA aminoacylation"/>
    <property type="evidence" value="ECO:0007669"/>
    <property type="project" value="InterPro"/>
</dbReference>
<evidence type="ECO:0000256" key="5">
    <source>
        <dbReference type="ARBA" id="ARBA00022840"/>
    </source>
</evidence>
<evidence type="ECO:0000256" key="4">
    <source>
        <dbReference type="ARBA" id="ARBA00022741"/>
    </source>
</evidence>
<gene>
    <name evidence="14" type="ORF">BCV69DRAFT_285480</name>
</gene>
<dbReference type="AlphaFoldDB" id="A0A316U102"/>
<dbReference type="Gene3D" id="2.40.240.10">
    <property type="entry name" value="Ribosomal Protein L25, Chain P"/>
    <property type="match status" value="2"/>
</dbReference>
<dbReference type="InterPro" id="IPR014729">
    <property type="entry name" value="Rossmann-like_a/b/a_fold"/>
</dbReference>
<evidence type="ECO:0000256" key="7">
    <source>
        <dbReference type="ARBA" id="ARBA00023146"/>
    </source>
</evidence>
<dbReference type="NCBIfam" id="TIGR00440">
    <property type="entry name" value="glnS"/>
    <property type="match status" value="1"/>
</dbReference>
<organism evidence="14 15">
    <name type="scientific">Pseudomicrostroma glucosiphilum</name>
    <dbReference type="NCBI Taxonomy" id="1684307"/>
    <lineage>
        <taxon>Eukaryota</taxon>
        <taxon>Fungi</taxon>
        <taxon>Dikarya</taxon>
        <taxon>Basidiomycota</taxon>
        <taxon>Ustilaginomycotina</taxon>
        <taxon>Exobasidiomycetes</taxon>
        <taxon>Microstromatales</taxon>
        <taxon>Microstromatales incertae sedis</taxon>
        <taxon>Pseudomicrostroma</taxon>
    </lineage>
</organism>
<feature type="domain" description="Glutamyl/glutaminyl-tRNA synthetase class Ib catalytic" evidence="11">
    <location>
        <begin position="259"/>
        <end position="568"/>
    </location>
</feature>
<evidence type="ECO:0000256" key="3">
    <source>
        <dbReference type="ARBA" id="ARBA00022598"/>
    </source>
</evidence>
<feature type="domain" description="Glutaminyl-tRNA synthetase class Ib non-specific RNA-binding" evidence="13">
    <location>
        <begin position="14"/>
        <end position="170"/>
    </location>
</feature>
<dbReference type="FunFam" id="3.40.50.620:FF:000037">
    <property type="entry name" value="Glutamine--tRNA ligase cytoplasmic"/>
    <property type="match status" value="1"/>
</dbReference>
<accession>A0A316U102</accession>
<dbReference type="OrthoDB" id="10250478at2759"/>
<dbReference type="EMBL" id="KZ819338">
    <property type="protein sequence ID" value="PWN18181.1"/>
    <property type="molecule type" value="Genomic_DNA"/>
</dbReference>
<evidence type="ECO:0000256" key="9">
    <source>
        <dbReference type="RuleBase" id="RU363037"/>
    </source>
</evidence>
<dbReference type="InterPro" id="IPR004514">
    <property type="entry name" value="Gln-tRNA-synth"/>
</dbReference>
<evidence type="ECO:0000256" key="10">
    <source>
        <dbReference type="SAM" id="MobiDB-lite"/>
    </source>
</evidence>
<dbReference type="PROSITE" id="PS00178">
    <property type="entry name" value="AA_TRNA_LIGASE_I"/>
    <property type="match status" value="1"/>
</dbReference>